<dbReference type="EMBL" id="QSHZ01000005">
    <property type="protein sequence ID" value="RHC57292.1"/>
    <property type="molecule type" value="Genomic_DNA"/>
</dbReference>
<feature type="chain" id="PRO_5019050280" evidence="4">
    <location>
        <begin position="26"/>
        <end position="356"/>
    </location>
</feature>
<evidence type="ECO:0000256" key="3">
    <source>
        <dbReference type="SAM" id="MobiDB-lite"/>
    </source>
</evidence>
<name>A0A414AYJ9_9FIRM</name>
<proteinExistence type="predicted"/>
<dbReference type="Pfam" id="PF19085">
    <property type="entry name" value="Choline_bind_2"/>
    <property type="match status" value="1"/>
</dbReference>
<dbReference type="InterPro" id="IPR018337">
    <property type="entry name" value="Cell_wall/Cho-bd_repeat"/>
</dbReference>
<feature type="region of interest" description="Disordered" evidence="3">
    <location>
        <begin position="303"/>
        <end position="356"/>
    </location>
</feature>
<reference evidence="5 6" key="1">
    <citation type="submission" date="2018-08" db="EMBL/GenBank/DDBJ databases">
        <title>A genome reference for cultivated species of the human gut microbiota.</title>
        <authorList>
            <person name="Zou Y."/>
            <person name="Xue W."/>
            <person name="Luo G."/>
        </authorList>
    </citation>
    <scope>NUCLEOTIDE SEQUENCE [LARGE SCALE GENOMIC DNA]</scope>
    <source>
        <strain evidence="5 6">AM35-14</strain>
    </source>
</reference>
<feature type="signal peptide" evidence="4">
    <location>
        <begin position="1"/>
        <end position="25"/>
    </location>
</feature>
<gene>
    <name evidence="5" type="ORF">DW839_06130</name>
</gene>
<comment type="caution">
    <text evidence="5">The sequence shown here is derived from an EMBL/GenBank/DDBJ whole genome shotgun (WGS) entry which is preliminary data.</text>
</comment>
<feature type="compositionally biased region" description="Polar residues" evidence="3">
    <location>
        <begin position="344"/>
        <end position="356"/>
    </location>
</feature>
<sequence length="356" mass="39406">MIRKTWMIFCLSATLLSVNPIVSLADTTTDASVTTMESCGAYLFEWRPVDCGNGHYFAILVGGNSITERDVILNRGYDYAYTFNPSMYPRQWGEVPTLVNVDGVWAIPENQPLLPEGTQSTLQIVLYTNNGKLPNKERYIDVVRLPSNVDTSTLPADVRKYLINVDGSDAGAYEGTKSSGWVIEADGRYRYRKPDGTFVSGGWLNVDDNLYYMDEEGYMLSDTIAPDGSYVNASGAKQKYMPGWFQNERGWKYVLKNGYFAASTWVQDTDGKYYYFDIGGYMRTDYDTPDGYHVGPDGVWDGAAATGEYGQNPGPGGVASSNTESGVAEENTQEEPQTEAVEEMNNSSEGNVTDNN</sequence>
<feature type="compositionally biased region" description="Acidic residues" evidence="3">
    <location>
        <begin position="331"/>
        <end position="342"/>
    </location>
</feature>
<evidence type="ECO:0000313" key="6">
    <source>
        <dbReference type="Proteomes" id="UP000283975"/>
    </source>
</evidence>
<organism evidence="5 6">
    <name type="scientific">Enterocloster bolteae</name>
    <dbReference type="NCBI Taxonomy" id="208479"/>
    <lineage>
        <taxon>Bacteria</taxon>
        <taxon>Bacillati</taxon>
        <taxon>Bacillota</taxon>
        <taxon>Clostridia</taxon>
        <taxon>Lachnospirales</taxon>
        <taxon>Lachnospiraceae</taxon>
        <taxon>Enterocloster</taxon>
    </lineage>
</organism>
<keyword evidence="1" id="KW-0677">Repeat</keyword>
<dbReference type="PROSITE" id="PS51170">
    <property type="entry name" value="CW"/>
    <property type="match status" value="1"/>
</dbReference>
<dbReference type="SUPFAM" id="SSF69360">
    <property type="entry name" value="Cell wall binding repeat"/>
    <property type="match status" value="1"/>
</dbReference>
<protein>
    <submittedName>
        <fullName evidence="5">Choline-binding protein</fullName>
    </submittedName>
</protein>
<dbReference type="AlphaFoldDB" id="A0A414AYJ9"/>
<evidence type="ECO:0000256" key="1">
    <source>
        <dbReference type="ARBA" id="ARBA00022737"/>
    </source>
</evidence>
<evidence type="ECO:0000313" key="5">
    <source>
        <dbReference type="EMBL" id="RHC57292.1"/>
    </source>
</evidence>
<evidence type="ECO:0000256" key="4">
    <source>
        <dbReference type="SAM" id="SignalP"/>
    </source>
</evidence>
<dbReference type="Proteomes" id="UP000283975">
    <property type="component" value="Unassembled WGS sequence"/>
</dbReference>
<dbReference type="Gene3D" id="2.10.270.10">
    <property type="entry name" value="Cholin Binding"/>
    <property type="match status" value="2"/>
</dbReference>
<accession>A0A414AYJ9</accession>
<feature type="repeat" description="Cell wall-binding" evidence="2">
    <location>
        <begin position="262"/>
        <end position="282"/>
    </location>
</feature>
<dbReference type="RefSeq" id="WP_119204689.1">
    <property type="nucleotide sequence ID" value="NZ_BAABXO010000002.1"/>
</dbReference>
<keyword evidence="4" id="KW-0732">Signal</keyword>
<evidence type="ECO:0000256" key="2">
    <source>
        <dbReference type="PROSITE-ProRule" id="PRU00591"/>
    </source>
</evidence>